<feature type="region of interest" description="Disordered" evidence="1">
    <location>
        <begin position="391"/>
        <end position="430"/>
    </location>
</feature>
<dbReference type="EMBL" id="OW240919">
    <property type="protein sequence ID" value="CAH2310973.1"/>
    <property type="molecule type" value="Genomic_DNA"/>
</dbReference>
<dbReference type="Proteomes" id="UP001295444">
    <property type="component" value="Chromosome 08"/>
</dbReference>
<organism evidence="2 3">
    <name type="scientific">Pelobates cultripes</name>
    <name type="common">Western spadefoot toad</name>
    <dbReference type="NCBI Taxonomy" id="61616"/>
    <lineage>
        <taxon>Eukaryota</taxon>
        <taxon>Metazoa</taxon>
        <taxon>Chordata</taxon>
        <taxon>Craniata</taxon>
        <taxon>Vertebrata</taxon>
        <taxon>Euteleostomi</taxon>
        <taxon>Amphibia</taxon>
        <taxon>Batrachia</taxon>
        <taxon>Anura</taxon>
        <taxon>Pelobatoidea</taxon>
        <taxon>Pelobatidae</taxon>
        <taxon>Pelobates</taxon>
    </lineage>
</organism>
<sequence length="651" mass="72757">MAHRLLIGFDTLDIYSQEIMKKHAKKANLSYMQLIHSLKIPIVFDFESDDTSDHEADRFKRSSNIQEDKQNITQRSRSLTSTTCVQKPKDNVSTKQVVRPFSASVPTKHHKFAQEEINSNKRAKTRHKSAIIRRRFWKSEIERIPNLATLCQQECKLPVMSILGHRESSLQSSFVSQTSRVPTVESTHSEKSAGLFGIHNDMVVTDCHTLQNWETDGKVTSTQPPEQAVSQQDVRHIESFYHAEKQCVTPIDSCTFKERHIVSLSIEEEFNKPNNKILTVRNPMSAANIQNISSASETVPVIFDNNYKHGSCGILHKDFSSNTISLNRTNEAWLNSNLDNVNKLPKDKHAMAPKLSSKRNKKVDTMLMVDTKVNIHFLSADGTTQVAEVTKDGKMSMPKKSNFRNPSVVTSEELQSSSKSTSTHEMKQETDEVGPIINGVNPRKGAVEELSLYTRPAPSSRSICSNRSKSSTRSKIQRPISEGEVGKWSYISITKTLTPGGCPLSSSPRYKSSPVTSPKIAGGLEKNIPNGLNSTVPLTTKSVLFKNRRERLISILPEIISQHKHPSVQRTKETKQFHNKVKTGQEQFISTEFANVQDAPTLSVVVTPSSDAKIPLNAFSKKESEVISITSVYPDAFPVINIPTAHTDATE</sequence>
<gene>
    <name evidence="2" type="ORF">PECUL_23A046473</name>
</gene>
<evidence type="ECO:0000313" key="2">
    <source>
        <dbReference type="EMBL" id="CAH2310973.1"/>
    </source>
</evidence>
<feature type="compositionally biased region" description="Low complexity" evidence="1">
    <location>
        <begin position="459"/>
        <end position="469"/>
    </location>
</feature>
<feature type="region of interest" description="Disordered" evidence="1">
    <location>
        <begin position="69"/>
        <end position="90"/>
    </location>
</feature>
<proteinExistence type="predicted"/>
<accession>A0AAD1SSG0</accession>
<keyword evidence="3" id="KW-1185">Reference proteome</keyword>
<evidence type="ECO:0000256" key="1">
    <source>
        <dbReference type="SAM" id="MobiDB-lite"/>
    </source>
</evidence>
<protein>
    <submittedName>
        <fullName evidence="2">Uncharacterized protein</fullName>
    </submittedName>
</protein>
<dbReference type="AlphaFoldDB" id="A0AAD1SSG0"/>
<feature type="compositionally biased region" description="Low complexity" evidence="1">
    <location>
        <begin position="410"/>
        <end position="421"/>
    </location>
</feature>
<feature type="compositionally biased region" description="Polar residues" evidence="1">
    <location>
        <begin position="71"/>
        <end position="86"/>
    </location>
</feature>
<feature type="region of interest" description="Disordered" evidence="1">
    <location>
        <begin position="457"/>
        <end position="479"/>
    </location>
</feature>
<name>A0AAD1SSG0_PELCU</name>
<reference evidence="2" key="1">
    <citation type="submission" date="2022-03" db="EMBL/GenBank/DDBJ databases">
        <authorList>
            <person name="Alioto T."/>
            <person name="Alioto T."/>
            <person name="Gomez Garrido J."/>
        </authorList>
    </citation>
    <scope>NUCLEOTIDE SEQUENCE</scope>
</reference>
<evidence type="ECO:0000313" key="3">
    <source>
        <dbReference type="Proteomes" id="UP001295444"/>
    </source>
</evidence>